<proteinExistence type="predicted"/>
<dbReference type="SUPFAM" id="SSF50729">
    <property type="entry name" value="PH domain-like"/>
    <property type="match status" value="1"/>
</dbReference>
<feature type="domain" description="PH" evidence="1">
    <location>
        <begin position="15"/>
        <end position="109"/>
    </location>
</feature>
<sequence length="235" mass="26849">MRFNDKELVHISLRQSDMEGVLNHKRPPSGNFSQYGYKERLFKLRCNLLFYFRISEIGQIDDKQYEVCTGVPFAFSITFGDEPERKHLFSGHSETYIYEWVNALRRSSYEHWRSQLILLQSKISSKTGKDPLLMCPHNQGQVRDIEPVVSPVSGRKMKPVGKKASTFQSHVAAMPTNEISTFQSHVAAIPTNESMTFQSHIAAIPTNESMTFQSHIAAMPTNKSTTNKETNLIEF</sequence>
<dbReference type="AlphaFoldDB" id="A0A7R9HSW0"/>
<dbReference type="SMART" id="SM00233">
    <property type="entry name" value="PH"/>
    <property type="match status" value="1"/>
</dbReference>
<accession>A0A7R9HSW0</accession>
<dbReference type="InterPro" id="IPR001849">
    <property type="entry name" value="PH_domain"/>
</dbReference>
<dbReference type="InterPro" id="IPR011993">
    <property type="entry name" value="PH-like_dom_sf"/>
</dbReference>
<evidence type="ECO:0000313" key="2">
    <source>
        <dbReference type="EMBL" id="CAD7433554.1"/>
    </source>
</evidence>
<protein>
    <recommendedName>
        <fullName evidence="1">PH domain-containing protein</fullName>
    </recommendedName>
</protein>
<reference evidence="2" key="1">
    <citation type="submission" date="2020-11" db="EMBL/GenBank/DDBJ databases">
        <authorList>
            <person name="Tran Van P."/>
        </authorList>
    </citation>
    <scope>NUCLEOTIDE SEQUENCE</scope>
</reference>
<dbReference type="EMBL" id="OB796553">
    <property type="protein sequence ID" value="CAD7433554.1"/>
    <property type="molecule type" value="Genomic_DNA"/>
</dbReference>
<name>A0A7R9HSW0_9NEOP</name>
<dbReference type="CDD" id="cd13258">
    <property type="entry name" value="PH_PLEKHJ1"/>
    <property type="match status" value="1"/>
</dbReference>
<organism evidence="2">
    <name type="scientific">Timema monikensis</name>
    <dbReference type="NCBI Taxonomy" id="170555"/>
    <lineage>
        <taxon>Eukaryota</taxon>
        <taxon>Metazoa</taxon>
        <taxon>Ecdysozoa</taxon>
        <taxon>Arthropoda</taxon>
        <taxon>Hexapoda</taxon>
        <taxon>Insecta</taxon>
        <taxon>Pterygota</taxon>
        <taxon>Neoptera</taxon>
        <taxon>Polyneoptera</taxon>
        <taxon>Phasmatodea</taxon>
        <taxon>Timematodea</taxon>
        <taxon>Timematoidea</taxon>
        <taxon>Timematidae</taxon>
        <taxon>Timema</taxon>
    </lineage>
</organism>
<evidence type="ECO:0000259" key="1">
    <source>
        <dbReference type="PROSITE" id="PS50003"/>
    </source>
</evidence>
<gene>
    <name evidence="2" type="ORF">TMSB3V08_LOCUS10225</name>
</gene>
<dbReference type="PROSITE" id="PS50003">
    <property type="entry name" value="PH_DOMAIN"/>
    <property type="match status" value="1"/>
</dbReference>
<dbReference type="Gene3D" id="2.30.29.30">
    <property type="entry name" value="Pleckstrin-homology domain (PH domain)/Phosphotyrosine-binding domain (PTB)"/>
    <property type="match status" value="1"/>
</dbReference>